<proteinExistence type="predicted"/>
<protein>
    <submittedName>
        <fullName evidence="1">Uncharacterized protein</fullName>
    </submittedName>
</protein>
<dbReference type="KEGG" id="shun:DWB77_04410"/>
<dbReference type="Proteomes" id="UP000271554">
    <property type="component" value="Chromosome"/>
</dbReference>
<gene>
    <name evidence="1" type="ORF">DWB77_04410</name>
</gene>
<organism evidence="1 2">
    <name type="scientific">Streptomyces hundungensis</name>
    <dbReference type="NCBI Taxonomy" id="1077946"/>
    <lineage>
        <taxon>Bacteria</taxon>
        <taxon>Bacillati</taxon>
        <taxon>Actinomycetota</taxon>
        <taxon>Actinomycetes</taxon>
        <taxon>Kitasatosporales</taxon>
        <taxon>Streptomycetaceae</taxon>
        <taxon>Streptomyces</taxon>
    </lineage>
</organism>
<dbReference type="AlphaFoldDB" id="A0A387HN39"/>
<evidence type="ECO:0000313" key="1">
    <source>
        <dbReference type="EMBL" id="AYG82240.1"/>
    </source>
</evidence>
<name>A0A387HN39_9ACTN</name>
<dbReference type="EMBL" id="CP032698">
    <property type="protein sequence ID" value="AYG82240.1"/>
    <property type="molecule type" value="Genomic_DNA"/>
</dbReference>
<evidence type="ECO:0000313" key="2">
    <source>
        <dbReference type="Proteomes" id="UP000271554"/>
    </source>
</evidence>
<reference evidence="1 2" key="1">
    <citation type="submission" date="2018-10" db="EMBL/GenBank/DDBJ databases">
        <title>Relationship between Morphology and Antimicrobial Activity in Streptomyces.</title>
        <authorList>
            <person name="Kang H.J."/>
            <person name="Kim S.B."/>
        </authorList>
    </citation>
    <scope>NUCLEOTIDE SEQUENCE [LARGE SCALE GENOMIC DNA]</scope>
    <source>
        <strain evidence="1 2">BH38</strain>
    </source>
</reference>
<keyword evidence="2" id="KW-1185">Reference proteome</keyword>
<sequence length="140" mass="14551">MASFGEEWAQLKRDATMRLASAPQGDVGTADVKVSQTAWAAAGRAVGELAGDVKKALSSLDQGQQGLATGGGVDSAAAQSDVYQSWKTYLDRVAGRCAKLQGGLERAGNDLFLTDKGIKGIFDELGKQYEDTPGVGGQGR</sequence>
<accession>A0A387HN39</accession>
<dbReference type="RefSeq" id="WP_120722857.1">
    <property type="nucleotide sequence ID" value="NZ_CP032698.1"/>
</dbReference>
<dbReference type="OrthoDB" id="4313977at2"/>